<evidence type="ECO:0000256" key="2">
    <source>
        <dbReference type="SAM" id="Phobius"/>
    </source>
</evidence>
<evidence type="ECO:0000313" key="3">
    <source>
        <dbReference type="EMBL" id="GIH38110.1"/>
    </source>
</evidence>
<dbReference type="EMBL" id="BOOC01000003">
    <property type="protein sequence ID" value="GIH38110.1"/>
    <property type="molecule type" value="Genomic_DNA"/>
</dbReference>
<keyword evidence="2" id="KW-0472">Membrane</keyword>
<feature type="region of interest" description="Disordered" evidence="1">
    <location>
        <begin position="131"/>
        <end position="164"/>
    </location>
</feature>
<reference evidence="3 4" key="1">
    <citation type="submission" date="2021-01" db="EMBL/GenBank/DDBJ databases">
        <title>Whole genome shotgun sequence of Microbispora corallina NBRC 16416.</title>
        <authorList>
            <person name="Komaki H."/>
            <person name="Tamura T."/>
        </authorList>
    </citation>
    <scope>NUCLEOTIDE SEQUENCE [LARGE SCALE GENOMIC DNA]</scope>
    <source>
        <strain evidence="3 4">NBRC 16416</strain>
    </source>
</reference>
<evidence type="ECO:0000313" key="4">
    <source>
        <dbReference type="Proteomes" id="UP000603904"/>
    </source>
</evidence>
<sequence>MSVDWGDLVAKSLPAVVPLLTALYAATRGPGVIRERLKNDAEVLEKLPDSDARTQLLELIGDEVRALRQYNSAKRDLTSLGMALVAAPALGYLALWLAGLGPWWGPPAALVAGFLALACTYGIFESAQRVPRDAKGRRLQVGQSGEASEAADVPPEVESARPAE</sequence>
<organism evidence="3 4">
    <name type="scientific">Microbispora corallina</name>
    <dbReference type="NCBI Taxonomy" id="83302"/>
    <lineage>
        <taxon>Bacteria</taxon>
        <taxon>Bacillati</taxon>
        <taxon>Actinomycetota</taxon>
        <taxon>Actinomycetes</taxon>
        <taxon>Streptosporangiales</taxon>
        <taxon>Streptosporangiaceae</taxon>
        <taxon>Microbispora</taxon>
    </lineage>
</organism>
<protein>
    <recommendedName>
        <fullName evidence="5">Holin of 3TMs, for gene-transfer release</fullName>
    </recommendedName>
</protein>
<keyword evidence="4" id="KW-1185">Reference proteome</keyword>
<evidence type="ECO:0008006" key="5">
    <source>
        <dbReference type="Google" id="ProtNLM"/>
    </source>
</evidence>
<dbReference type="Proteomes" id="UP000603904">
    <property type="component" value="Unassembled WGS sequence"/>
</dbReference>
<name>A0ABQ4FTG4_9ACTN</name>
<comment type="caution">
    <text evidence="3">The sequence shown here is derived from an EMBL/GenBank/DDBJ whole genome shotgun (WGS) entry which is preliminary data.</text>
</comment>
<dbReference type="RefSeq" id="WP_204055770.1">
    <property type="nucleotide sequence ID" value="NZ_BAAAGP010000003.1"/>
</dbReference>
<feature type="transmembrane region" description="Helical" evidence="2">
    <location>
        <begin position="104"/>
        <end position="124"/>
    </location>
</feature>
<accession>A0ABQ4FTG4</accession>
<gene>
    <name evidence="3" type="ORF">Mco01_11100</name>
</gene>
<feature type="transmembrane region" description="Helical" evidence="2">
    <location>
        <begin position="77"/>
        <end position="98"/>
    </location>
</feature>
<keyword evidence="2" id="KW-1133">Transmembrane helix</keyword>
<evidence type="ECO:0000256" key="1">
    <source>
        <dbReference type="SAM" id="MobiDB-lite"/>
    </source>
</evidence>
<keyword evidence="2" id="KW-0812">Transmembrane</keyword>
<proteinExistence type="predicted"/>